<keyword evidence="1" id="KW-0472">Membrane</keyword>
<dbReference type="AlphaFoldDB" id="A0AAV2GX59"/>
<evidence type="ECO:0000256" key="1">
    <source>
        <dbReference type="SAM" id="Phobius"/>
    </source>
</evidence>
<dbReference type="Gene3D" id="2.170.300.10">
    <property type="entry name" value="Tie2 ligand-binding domain superfamily"/>
    <property type="match status" value="2"/>
</dbReference>
<evidence type="ECO:0000256" key="2">
    <source>
        <dbReference type="SAM" id="SignalP"/>
    </source>
</evidence>
<keyword evidence="1" id="KW-0812">Transmembrane</keyword>
<protein>
    <submittedName>
        <fullName evidence="3">Uncharacterized protein</fullName>
    </submittedName>
</protein>
<accession>A0AAV2GX59</accession>
<dbReference type="Proteomes" id="UP001497497">
    <property type="component" value="Unassembled WGS sequence"/>
</dbReference>
<keyword evidence="2" id="KW-0732">Signal</keyword>
<dbReference type="EMBL" id="CAXITT010000001">
    <property type="protein sequence ID" value="CAL1526032.1"/>
    <property type="molecule type" value="Genomic_DNA"/>
</dbReference>
<evidence type="ECO:0000313" key="4">
    <source>
        <dbReference type="Proteomes" id="UP001497497"/>
    </source>
</evidence>
<feature type="chain" id="PRO_5043539321" evidence="2">
    <location>
        <begin position="20"/>
        <end position="903"/>
    </location>
</feature>
<gene>
    <name evidence="3" type="ORF">GSLYS_00000209001</name>
</gene>
<keyword evidence="4" id="KW-1185">Reference proteome</keyword>
<proteinExistence type="predicted"/>
<reference evidence="3 4" key="1">
    <citation type="submission" date="2024-04" db="EMBL/GenBank/DDBJ databases">
        <authorList>
            <consortium name="Genoscope - CEA"/>
            <person name="William W."/>
        </authorList>
    </citation>
    <scope>NUCLEOTIDE SEQUENCE [LARGE SCALE GENOMIC DNA]</scope>
</reference>
<evidence type="ECO:0000313" key="3">
    <source>
        <dbReference type="EMBL" id="CAL1526032.1"/>
    </source>
</evidence>
<dbReference type="PANTHER" id="PTHR26391">
    <property type="entry name" value="INACTIVE TYROSINE-PROTEIN KINASE 7"/>
    <property type="match status" value="1"/>
</dbReference>
<name>A0AAV2GX59_LYMST</name>
<comment type="caution">
    <text evidence="3">The sequence shown here is derived from an EMBL/GenBank/DDBJ whole genome shotgun (WGS) entry which is preliminary data.</text>
</comment>
<keyword evidence="1" id="KW-1133">Transmembrane helix</keyword>
<organism evidence="3 4">
    <name type="scientific">Lymnaea stagnalis</name>
    <name type="common">Great pond snail</name>
    <name type="synonym">Helix stagnalis</name>
    <dbReference type="NCBI Taxonomy" id="6523"/>
    <lineage>
        <taxon>Eukaryota</taxon>
        <taxon>Metazoa</taxon>
        <taxon>Spiralia</taxon>
        <taxon>Lophotrochozoa</taxon>
        <taxon>Mollusca</taxon>
        <taxon>Gastropoda</taxon>
        <taxon>Heterobranchia</taxon>
        <taxon>Euthyneura</taxon>
        <taxon>Panpulmonata</taxon>
        <taxon>Hygrophila</taxon>
        <taxon>Lymnaeoidea</taxon>
        <taxon>Lymnaeidae</taxon>
        <taxon>Lymnaea</taxon>
    </lineage>
</organism>
<sequence>MFLVYFIVCWYSCITRVGAFIPDSSLYDVSHGKPMMISPPGFNKFKIRLTHNGTLISCNKMKPEVDHFATFYLDLAEVFPVVQIHITGYHLPGYVNSVAVYLDDKFCARPFFNHSDNGVKDIRCSEYLKGRMLTIKAGAEFYICSVVVYTCRAGLYGPTCQSHCPPGTFGLGCVHRCACRKGGVCNATTGFCPSGCQSTLADGNFGCAMMTVTNSKVSMIRATKTPVKDIQTSPFLDVFQNIILTNTVSRVFASFTPWYFSNPCLNLRASGARRVVSIRVMYEKEVSLEGAILNHTFVNISPPFSMLITADGRACYGAHSDSSAIMLGRHSYICQRKGLKGKDVVISYTTHSHSPSRSLNVEICGIGALECSTGFYGPLCRLRCNCMSTGCDSYSGRCFRALCYSQYRGRNCASANILDSHNAEIKYSKSSMETWRNEHNHLPYSIGSIYDHEYKNWISWMAIQLQSVYDINSLSLVIKSDHVGHLRNILFDVHSSTERLDFQTMKGRFWKGLPCQISDYGNQQTIELPCSFQASLIVIVMHFGKGPNTVAWDDVKVWTCMDGTYGYRCEGICRCKDELEICNKLTGYCKSGCLAGFTRKNGRDCQPSRPDETTLKRCHCNHGGAGCAPEPTLCLTGCLPGWTGVACNITCPPGTYGANCEENCGNCRPSSDNRTCTPDEGICPNGCRNYEKTPQCTPKKGRSAYQETPQSSRTIKMMLIALVVALVGTIGCGFSVRFCSKRGAHNDEELARMKLKRDLSKDVNDQILREHMEYHEKFIKRDAMLKYQRSERDDRVSPVDAIYDKDRINYEMKRQMMQKIDQRPVGQGKPLGQDHEQQDADLKVAQWILAQDFEEFIQRRRERLANYKGNILDIKESVYEIPEVELDVDIHQLYDEIAPLELP</sequence>
<feature type="transmembrane region" description="Helical" evidence="1">
    <location>
        <begin position="717"/>
        <end position="736"/>
    </location>
</feature>
<feature type="signal peptide" evidence="2">
    <location>
        <begin position="1"/>
        <end position="19"/>
    </location>
</feature>
<dbReference type="PANTHER" id="PTHR26391:SF18">
    <property type="entry name" value="PROTEIN KINASE RECEPTOR TIE-1, PUTATIVE-RELATED"/>
    <property type="match status" value="1"/>
</dbReference>